<feature type="transmembrane region" description="Helical" evidence="1">
    <location>
        <begin position="56"/>
        <end position="78"/>
    </location>
</feature>
<feature type="transmembrane region" description="Helical" evidence="1">
    <location>
        <begin position="12"/>
        <end position="36"/>
    </location>
</feature>
<evidence type="ECO:0000313" key="3">
    <source>
        <dbReference type="Proteomes" id="UP000596929"/>
    </source>
</evidence>
<dbReference type="RefSeq" id="WP_186839287.1">
    <property type="nucleotide sequence ID" value="NZ_JACOOO010000042.1"/>
</dbReference>
<keyword evidence="3" id="KW-1185">Reference proteome</keyword>
<proteinExistence type="predicted"/>
<evidence type="ECO:0000313" key="2">
    <source>
        <dbReference type="EMBL" id="MBC5630630.1"/>
    </source>
</evidence>
<reference evidence="2 3" key="1">
    <citation type="submission" date="2020-08" db="EMBL/GenBank/DDBJ databases">
        <title>Genome public.</title>
        <authorList>
            <person name="Liu C."/>
            <person name="Sun Q."/>
        </authorList>
    </citation>
    <scope>NUCLEOTIDE SEQUENCE [LARGE SCALE GENOMIC DNA]</scope>
    <source>
        <strain evidence="2 3">NSJ-6</strain>
    </source>
</reference>
<accession>A0ABR7DGU2</accession>
<keyword evidence="1" id="KW-0812">Transmembrane</keyword>
<keyword evidence="1" id="KW-0472">Membrane</keyword>
<dbReference type="EMBL" id="JACOOO010000042">
    <property type="protein sequence ID" value="MBC5630630.1"/>
    <property type="molecule type" value="Genomic_DNA"/>
</dbReference>
<organism evidence="2 3">
    <name type="scientific">Clostridium hominis</name>
    <dbReference type="NCBI Taxonomy" id="2763036"/>
    <lineage>
        <taxon>Bacteria</taxon>
        <taxon>Bacillati</taxon>
        <taxon>Bacillota</taxon>
        <taxon>Clostridia</taxon>
        <taxon>Eubacteriales</taxon>
        <taxon>Clostridiaceae</taxon>
        <taxon>Clostridium</taxon>
    </lineage>
</organism>
<dbReference type="Proteomes" id="UP000596929">
    <property type="component" value="Unassembled WGS sequence"/>
</dbReference>
<gene>
    <name evidence="2" type="ORF">H8S20_17365</name>
</gene>
<name>A0ABR7DGU2_9CLOT</name>
<comment type="caution">
    <text evidence="2">The sequence shown here is derived from an EMBL/GenBank/DDBJ whole genome shotgun (WGS) entry which is preliminary data.</text>
</comment>
<protein>
    <submittedName>
        <fullName evidence="2">Uncharacterized protein</fullName>
    </submittedName>
</protein>
<sequence length="86" mass="9901">MRKVWRYKSVQWIVFILIAASLGIITSNLETLQLILQDGKLTLENDVIEHLIKDVKTVRITAIILWGLVIGLYSNFIYSINSKLIE</sequence>
<evidence type="ECO:0000256" key="1">
    <source>
        <dbReference type="SAM" id="Phobius"/>
    </source>
</evidence>
<keyword evidence="1" id="KW-1133">Transmembrane helix</keyword>